<keyword evidence="1" id="KW-0614">Plasmid</keyword>
<evidence type="ECO:0000313" key="2">
    <source>
        <dbReference type="Proteomes" id="UP000007437"/>
    </source>
</evidence>
<dbReference type="AlphaFoldDB" id="E5AUH8"/>
<dbReference type="EMBL" id="FR687360">
    <property type="protein sequence ID" value="CBW76752.1"/>
    <property type="molecule type" value="Genomic_DNA"/>
</dbReference>
<accession>E5AUH8</accession>
<dbReference type="HOGENOM" id="CLU_3213610_0_0_4"/>
<name>E5AUH8_MYCRK</name>
<geneLocation type="plasmid" evidence="1 2">
    <name>pBRH01</name>
</geneLocation>
<proteinExistence type="predicted"/>
<dbReference type="Proteomes" id="UP000007437">
    <property type="component" value="Plasmid pBRH01"/>
</dbReference>
<gene>
    <name evidence="1" type="ordered locus">RBRH_04255</name>
</gene>
<evidence type="ECO:0000313" key="1">
    <source>
        <dbReference type="EMBL" id="CBW76752.1"/>
    </source>
</evidence>
<organism evidence="1 2">
    <name type="scientific">Mycetohabitans rhizoxinica (strain DSM 19002 / CIP 109453 / HKI 454)</name>
    <name type="common">Paraburkholderia rhizoxinica</name>
    <dbReference type="NCBI Taxonomy" id="882378"/>
    <lineage>
        <taxon>Bacteria</taxon>
        <taxon>Pseudomonadati</taxon>
        <taxon>Pseudomonadota</taxon>
        <taxon>Betaproteobacteria</taxon>
        <taxon>Burkholderiales</taxon>
        <taxon>Burkholderiaceae</taxon>
        <taxon>Mycetohabitans</taxon>
    </lineage>
</organism>
<sequence length="44" mass="4865">MISMSVDIGKLSAPESTIILSDLAKLRRLNKGAKNLYGFKWIGK</sequence>
<protein>
    <submittedName>
        <fullName evidence="1">Uncharacterized protein</fullName>
    </submittedName>
</protein>
<dbReference type="KEGG" id="brh:RBRH_04255"/>
<reference evidence="1 2" key="1">
    <citation type="journal article" date="2011" name="J. Bacteriol.">
        <title>Complete genome sequence of Burkholderia rhizoxinica, an endosymbiont of Rhizopus microsporus.</title>
        <authorList>
            <person name="Lackner G."/>
            <person name="Moebius N."/>
            <person name="Partida-Martinez L."/>
            <person name="Hertweck C."/>
        </authorList>
    </citation>
    <scope>NUCLEOTIDE SEQUENCE [LARGE SCALE GENOMIC DNA]</scope>
    <source>
        <strain evidence="2">DSM 19002 / CIP 109453 / HKI 454</strain>
        <plasmid evidence="1 2">pBRH01</plasmid>
    </source>
</reference>